<protein>
    <submittedName>
        <fullName evidence="3">MBL fold metallo-hydrolase</fullName>
    </submittedName>
</protein>
<proteinExistence type="predicted"/>
<dbReference type="Pfam" id="PF00753">
    <property type="entry name" value="Lactamase_B"/>
    <property type="match status" value="1"/>
</dbReference>
<evidence type="ECO:0000313" key="4">
    <source>
        <dbReference type="Proteomes" id="UP000271590"/>
    </source>
</evidence>
<comment type="caution">
    <text evidence="3">The sequence shown here is derived from an EMBL/GenBank/DDBJ whole genome shotgun (WGS) entry which is preliminary data.</text>
</comment>
<accession>A0A3P3EVD7</accession>
<keyword evidence="1" id="KW-0732">Signal</keyword>
<feature type="signal peptide" evidence="1">
    <location>
        <begin position="1"/>
        <end position="36"/>
    </location>
</feature>
<dbReference type="SUPFAM" id="SSF56281">
    <property type="entry name" value="Metallo-hydrolase/oxidoreductase"/>
    <property type="match status" value="1"/>
</dbReference>
<dbReference type="SMART" id="SM00849">
    <property type="entry name" value="Lactamase_B"/>
    <property type="match status" value="1"/>
</dbReference>
<feature type="domain" description="Metallo-beta-lactamase" evidence="2">
    <location>
        <begin position="118"/>
        <end position="293"/>
    </location>
</feature>
<reference evidence="3 4" key="1">
    <citation type="submission" date="2018-11" db="EMBL/GenBank/DDBJ databases">
        <title>The genome of Variovorax sp T529.</title>
        <authorList>
            <person name="Gao J."/>
        </authorList>
    </citation>
    <scope>NUCLEOTIDE SEQUENCE [LARGE SCALE GENOMIC DNA]</scope>
    <source>
        <strain evidence="3 4">T529</strain>
    </source>
</reference>
<dbReference type="RefSeq" id="WP_124957606.1">
    <property type="nucleotide sequence ID" value="NZ_CBFHCE010000002.1"/>
</dbReference>
<dbReference type="Proteomes" id="UP000271590">
    <property type="component" value="Unassembled WGS sequence"/>
</dbReference>
<dbReference type="PANTHER" id="PTHR42951">
    <property type="entry name" value="METALLO-BETA-LACTAMASE DOMAIN-CONTAINING"/>
    <property type="match status" value="1"/>
</dbReference>
<dbReference type="CDD" id="cd16276">
    <property type="entry name" value="metallo-hydrolase-like_MBL-fold"/>
    <property type="match status" value="1"/>
</dbReference>
<dbReference type="EMBL" id="RQXU01000003">
    <property type="protein sequence ID" value="RRH90379.1"/>
    <property type="molecule type" value="Genomic_DNA"/>
</dbReference>
<sequence>MKHSSSFRCAPVSRTALAPRFALWALLLAGAGTLHGCGGSDANAQVLSAEQAQAVRRGAQATPWGRPYSNMPDIVPPNVRADAYAPLTEAQKGPAIDPVKGYRIDNLGGGVYAVGDGSYSTMFVVSDAGVILVDAPPALGAKILSAIQEVANGARIVALVYSHAHLDHIGYASEVAKTNPGMQIVAHEETRKKLLFSSATRPLPTRTFDTQDVDFPLVVGNQTLQLRYPGPNHDLGNIGIYHPGQKVLMLVDVVYPGWMMWRRMGLAADIPGYYALVKSMNARWDFDRLVAGHFQPGTKSDVITQLEFMTDLHDAVTEAIATVPYANDALNAADVKNPWAATRDWTDRLTNHCVNKVSLKWASRLAAYDVWIYEQCEALEQSIRIDGPSLK</sequence>
<dbReference type="Gene3D" id="3.60.15.10">
    <property type="entry name" value="Ribonuclease Z/Hydroxyacylglutathione hydrolase-like"/>
    <property type="match status" value="1"/>
</dbReference>
<dbReference type="InterPro" id="IPR001279">
    <property type="entry name" value="Metallo-B-lactamas"/>
</dbReference>
<dbReference type="AlphaFoldDB" id="A0A3P3EVD7"/>
<feature type="chain" id="PRO_5018155778" evidence="1">
    <location>
        <begin position="37"/>
        <end position="391"/>
    </location>
</feature>
<name>A0A3P3EVD7_9BURK</name>
<dbReference type="InterPro" id="IPR036866">
    <property type="entry name" value="RibonucZ/Hydroxyglut_hydro"/>
</dbReference>
<dbReference type="InterPro" id="IPR050855">
    <property type="entry name" value="NDM-1-like"/>
</dbReference>
<evidence type="ECO:0000256" key="1">
    <source>
        <dbReference type="SAM" id="SignalP"/>
    </source>
</evidence>
<dbReference type="GO" id="GO:0016787">
    <property type="term" value="F:hydrolase activity"/>
    <property type="evidence" value="ECO:0007669"/>
    <property type="project" value="UniProtKB-KW"/>
</dbReference>
<evidence type="ECO:0000259" key="2">
    <source>
        <dbReference type="SMART" id="SM00849"/>
    </source>
</evidence>
<organism evidence="3 4">
    <name type="scientific">Variovorax beijingensis</name>
    <dbReference type="NCBI Taxonomy" id="2496117"/>
    <lineage>
        <taxon>Bacteria</taxon>
        <taxon>Pseudomonadati</taxon>
        <taxon>Pseudomonadota</taxon>
        <taxon>Betaproteobacteria</taxon>
        <taxon>Burkholderiales</taxon>
        <taxon>Comamonadaceae</taxon>
        <taxon>Variovorax</taxon>
    </lineage>
</organism>
<evidence type="ECO:0000313" key="3">
    <source>
        <dbReference type="EMBL" id="RRH90379.1"/>
    </source>
</evidence>
<keyword evidence="3" id="KW-0378">Hydrolase</keyword>
<dbReference type="PANTHER" id="PTHR42951:SF22">
    <property type="entry name" value="METALLO BETA-LACTAMASE SUPERFAMILY LIPOPROTEIN"/>
    <property type="match status" value="1"/>
</dbReference>
<gene>
    <name evidence="3" type="ORF">EH244_06410</name>
</gene>